<sequence length="280" mass="29873">MSPGLAPRSQAPRRPQPHAAGRAAAARLDTTTSSVGPLPDRKFHPEGYELDCFAEEEGYGSDEDDQDVFAFERPITAARKMSDRVLRPPSVPQASQEDNSKDWQLVSPVNMGFSPKRSASLSGLSVKPSLVSASSYDVTTTTDGGFSTDAGNDADVVHIAKPSAKHAHRVPRCSGGDPLDASPGSRQGSTDQMTTTTLAVTELAGTTTIPDGLTTRGDGRGHLFPGRCKTETKTPHNVRCDEHEQDDSPYEEVRASVSNMDDPEMPGASLDNNSAIDPIR</sequence>
<accession>A0ACC2UZU6</accession>
<proteinExistence type="predicted"/>
<protein>
    <submittedName>
        <fullName evidence="1">Uncharacterized protein</fullName>
    </submittedName>
</protein>
<dbReference type="Proteomes" id="UP001241377">
    <property type="component" value="Unassembled WGS sequence"/>
</dbReference>
<name>A0ACC2UZU6_9TREE</name>
<comment type="caution">
    <text evidence="1">The sequence shown here is derived from an EMBL/GenBank/DDBJ whole genome shotgun (WGS) entry which is preliminary data.</text>
</comment>
<evidence type="ECO:0000313" key="2">
    <source>
        <dbReference type="Proteomes" id="UP001241377"/>
    </source>
</evidence>
<keyword evidence="2" id="KW-1185">Reference proteome</keyword>
<organism evidence="1 2">
    <name type="scientific">Naganishia cerealis</name>
    <dbReference type="NCBI Taxonomy" id="610337"/>
    <lineage>
        <taxon>Eukaryota</taxon>
        <taxon>Fungi</taxon>
        <taxon>Dikarya</taxon>
        <taxon>Basidiomycota</taxon>
        <taxon>Agaricomycotina</taxon>
        <taxon>Tremellomycetes</taxon>
        <taxon>Filobasidiales</taxon>
        <taxon>Filobasidiaceae</taxon>
        <taxon>Naganishia</taxon>
    </lineage>
</organism>
<evidence type="ECO:0000313" key="1">
    <source>
        <dbReference type="EMBL" id="KAJ9091991.1"/>
    </source>
</evidence>
<reference evidence="1" key="1">
    <citation type="submission" date="2023-04" db="EMBL/GenBank/DDBJ databases">
        <title>Draft Genome sequencing of Naganishia species isolated from polar environments using Oxford Nanopore Technology.</title>
        <authorList>
            <person name="Leo P."/>
            <person name="Venkateswaran K."/>
        </authorList>
    </citation>
    <scope>NUCLEOTIDE SEQUENCE</scope>
    <source>
        <strain evidence="1">MNA-CCFEE 5261</strain>
    </source>
</reference>
<gene>
    <name evidence="1" type="ORF">QFC19_008859</name>
</gene>
<dbReference type="EMBL" id="JASBWR010000140">
    <property type="protein sequence ID" value="KAJ9091991.1"/>
    <property type="molecule type" value="Genomic_DNA"/>
</dbReference>